<evidence type="ECO:0008006" key="3">
    <source>
        <dbReference type="Google" id="ProtNLM"/>
    </source>
</evidence>
<protein>
    <recommendedName>
        <fullName evidence="3">DUF222 domain-containing protein</fullName>
    </recommendedName>
</protein>
<name>A0ABP9JU24_9NOCA</name>
<organism evidence="1 2">
    <name type="scientific">Nocardia callitridis</name>
    <dbReference type="NCBI Taxonomy" id="648753"/>
    <lineage>
        <taxon>Bacteria</taxon>
        <taxon>Bacillati</taxon>
        <taxon>Actinomycetota</taxon>
        <taxon>Actinomycetes</taxon>
        <taxon>Mycobacteriales</taxon>
        <taxon>Nocardiaceae</taxon>
        <taxon>Nocardia</taxon>
    </lineage>
</organism>
<evidence type="ECO:0000313" key="1">
    <source>
        <dbReference type="EMBL" id="GAA5042583.1"/>
    </source>
</evidence>
<keyword evidence="2" id="KW-1185">Reference proteome</keyword>
<proteinExistence type="predicted"/>
<accession>A0ABP9JU24</accession>
<dbReference type="EMBL" id="BAABJM010000001">
    <property type="protein sequence ID" value="GAA5042583.1"/>
    <property type="molecule type" value="Genomic_DNA"/>
</dbReference>
<dbReference type="Proteomes" id="UP001500603">
    <property type="component" value="Unassembled WGS sequence"/>
</dbReference>
<evidence type="ECO:0000313" key="2">
    <source>
        <dbReference type="Proteomes" id="UP001500603"/>
    </source>
</evidence>
<reference evidence="2" key="1">
    <citation type="journal article" date="2019" name="Int. J. Syst. Evol. Microbiol.">
        <title>The Global Catalogue of Microorganisms (GCM) 10K type strain sequencing project: providing services to taxonomists for standard genome sequencing and annotation.</title>
        <authorList>
            <consortium name="The Broad Institute Genomics Platform"/>
            <consortium name="The Broad Institute Genome Sequencing Center for Infectious Disease"/>
            <person name="Wu L."/>
            <person name="Ma J."/>
        </authorList>
    </citation>
    <scope>NUCLEOTIDE SEQUENCE [LARGE SCALE GENOMIC DNA]</scope>
    <source>
        <strain evidence="2">JCM 18298</strain>
    </source>
</reference>
<gene>
    <name evidence="1" type="ORF">GCM10023318_03060</name>
</gene>
<sequence length="60" mass="6133">MGRGVIAAGAIESETATLAATIRASITDYESGADPADRRAAGMRLGPRVLRLTASRISCG</sequence>
<comment type="caution">
    <text evidence="1">The sequence shown here is derived from an EMBL/GenBank/DDBJ whole genome shotgun (WGS) entry which is preliminary data.</text>
</comment>